<dbReference type="Pfam" id="PF13520">
    <property type="entry name" value="AA_permease_2"/>
    <property type="match status" value="1"/>
</dbReference>
<keyword evidence="2 6" id="KW-0812">Transmembrane</keyword>
<keyword evidence="3 6" id="KW-1133">Transmembrane helix</keyword>
<protein>
    <submittedName>
        <fullName evidence="7">Uncharacterized protein</fullName>
    </submittedName>
</protein>
<sequence>MTQQTPRTQAAPAPPEGSIETSWDFPGWGTAETITDLGSEPVQVTHLDSGDAHKLGMWRSTAICGNDITSSCLYVTAIAAFYAGPYAPIALALVAAVLYLYRNVYAEVGTALPLNGGAYNVLLNTTTKGQASLAACLTILSYIATAVLSADAAMHYAHNLYGGLPIILATIGLLGLFALLNIFGITESATVALVIFLFHILTLIVLVFAVLPAAWAHREILAQNWSHPMPGGAMKAIFFGFSAAMLGISGFESSANFIEEQKPGVFPKTLRNMWGIVAVFNPIISVLALTLLPLAAITARPEDLLAHMGLVGSGVWLQKWVSIDAVLVLSGAVLTSYVGVTGLVRRMSLDRCLPQILLRENHWRHTNHWIILGFFALCASILAVSRGDLLMLGGVYTIAFLSVMSLFAVGNILLKLKRGRLPREIRASWFAVLLALASTCTALLGNVLIKPAYVRVFLFYFLSAAAVVGLMFIRVQLLRLILAASESFLERRGESNNKFSHWIMAQIQEINGRAVIFFAEDDTLPMLNHAAIYVLENEQNKRLRVVHTYVHESDIPQDLAKNIALIDHIYPELRIDLLLVQGEFGPQLIERLARRLGVPKNYMFIGTPSNRFPHSLASLGGVRLIM</sequence>
<dbReference type="PANTHER" id="PTHR43243:SF11">
    <property type="entry name" value="AMINO ACID PERMEASE_ SLC12A DOMAIN-CONTAINING PROTEIN"/>
    <property type="match status" value="1"/>
</dbReference>
<evidence type="ECO:0000313" key="8">
    <source>
        <dbReference type="Proteomes" id="UP000287394"/>
    </source>
</evidence>
<comment type="subcellular location">
    <subcellularLocation>
        <location evidence="1">Membrane</location>
        <topology evidence="1">Multi-pass membrane protein</topology>
    </subcellularLocation>
</comment>
<evidence type="ECO:0000256" key="2">
    <source>
        <dbReference type="ARBA" id="ARBA00022692"/>
    </source>
</evidence>
<feature type="transmembrane region" description="Helical" evidence="6">
    <location>
        <begin position="426"/>
        <end position="445"/>
    </location>
</feature>
<dbReference type="KEGG" id="ccot:CCAX7_002020"/>
<dbReference type="Proteomes" id="UP000287394">
    <property type="component" value="Chromosome"/>
</dbReference>
<evidence type="ECO:0000256" key="5">
    <source>
        <dbReference type="SAM" id="MobiDB-lite"/>
    </source>
</evidence>
<dbReference type="EMBL" id="AP025739">
    <property type="protein sequence ID" value="BDI28151.1"/>
    <property type="molecule type" value="Genomic_DNA"/>
</dbReference>
<feature type="transmembrane region" description="Helical" evidence="6">
    <location>
        <begin position="273"/>
        <end position="297"/>
    </location>
</feature>
<feature type="transmembrane region" description="Helical" evidence="6">
    <location>
        <begin position="236"/>
        <end position="253"/>
    </location>
</feature>
<organism evidence="7 8">
    <name type="scientific">Capsulimonas corticalis</name>
    <dbReference type="NCBI Taxonomy" id="2219043"/>
    <lineage>
        <taxon>Bacteria</taxon>
        <taxon>Bacillati</taxon>
        <taxon>Armatimonadota</taxon>
        <taxon>Armatimonadia</taxon>
        <taxon>Capsulimonadales</taxon>
        <taxon>Capsulimonadaceae</taxon>
        <taxon>Capsulimonas</taxon>
    </lineage>
</organism>
<dbReference type="PANTHER" id="PTHR43243">
    <property type="entry name" value="INNER MEMBRANE TRANSPORTER YGJI-RELATED"/>
    <property type="match status" value="1"/>
</dbReference>
<evidence type="ECO:0000256" key="1">
    <source>
        <dbReference type="ARBA" id="ARBA00004141"/>
    </source>
</evidence>
<evidence type="ECO:0000256" key="6">
    <source>
        <dbReference type="SAM" id="Phobius"/>
    </source>
</evidence>
<dbReference type="GO" id="GO:0016020">
    <property type="term" value="C:membrane"/>
    <property type="evidence" value="ECO:0007669"/>
    <property type="project" value="UniProtKB-SubCell"/>
</dbReference>
<proteinExistence type="predicted"/>
<feature type="transmembrane region" description="Helical" evidence="6">
    <location>
        <begin position="457"/>
        <end position="482"/>
    </location>
</feature>
<dbReference type="GO" id="GO:0015171">
    <property type="term" value="F:amino acid transmembrane transporter activity"/>
    <property type="evidence" value="ECO:0007669"/>
    <property type="project" value="TreeGrafter"/>
</dbReference>
<gene>
    <name evidence="7" type="ORF">CCAX7_002020</name>
</gene>
<dbReference type="AlphaFoldDB" id="A0A402CRW2"/>
<feature type="transmembrane region" description="Helical" evidence="6">
    <location>
        <begin position="73"/>
        <end position="101"/>
    </location>
</feature>
<dbReference type="Gene3D" id="1.20.1740.10">
    <property type="entry name" value="Amino acid/polyamine transporter I"/>
    <property type="match status" value="1"/>
</dbReference>
<evidence type="ECO:0000313" key="7">
    <source>
        <dbReference type="EMBL" id="BDI28151.1"/>
    </source>
</evidence>
<feature type="transmembrane region" description="Helical" evidence="6">
    <location>
        <begin position="129"/>
        <end position="148"/>
    </location>
</feature>
<evidence type="ECO:0000256" key="4">
    <source>
        <dbReference type="ARBA" id="ARBA00023136"/>
    </source>
</evidence>
<dbReference type="RefSeq" id="WP_218025514.1">
    <property type="nucleotide sequence ID" value="NZ_AP025739.1"/>
</dbReference>
<evidence type="ECO:0000256" key="3">
    <source>
        <dbReference type="ARBA" id="ARBA00022989"/>
    </source>
</evidence>
<feature type="compositionally biased region" description="Low complexity" evidence="5">
    <location>
        <begin position="1"/>
        <end position="11"/>
    </location>
</feature>
<feature type="transmembrane region" description="Helical" evidence="6">
    <location>
        <begin position="191"/>
        <end position="215"/>
    </location>
</feature>
<name>A0A402CRW2_9BACT</name>
<reference evidence="7 8" key="1">
    <citation type="journal article" date="2019" name="Int. J. Syst. Evol. Microbiol.">
        <title>Capsulimonas corticalis gen. nov., sp. nov., an aerobic capsulated bacterium, of a novel bacterial order, Capsulimonadales ord. nov., of the class Armatimonadia of the phylum Armatimonadetes.</title>
        <authorList>
            <person name="Li J."/>
            <person name="Kudo C."/>
            <person name="Tonouchi A."/>
        </authorList>
    </citation>
    <scope>NUCLEOTIDE SEQUENCE [LARGE SCALE GENOMIC DNA]</scope>
    <source>
        <strain evidence="7 8">AX-7</strain>
    </source>
</reference>
<keyword evidence="8" id="KW-1185">Reference proteome</keyword>
<keyword evidence="4 6" id="KW-0472">Membrane</keyword>
<feature type="transmembrane region" description="Helical" evidence="6">
    <location>
        <begin position="366"/>
        <end position="384"/>
    </location>
</feature>
<feature type="transmembrane region" description="Helical" evidence="6">
    <location>
        <begin position="160"/>
        <end position="185"/>
    </location>
</feature>
<accession>A0A402CRW2</accession>
<feature type="region of interest" description="Disordered" evidence="5">
    <location>
        <begin position="1"/>
        <end position="22"/>
    </location>
</feature>
<feature type="transmembrane region" description="Helical" evidence="6">
    <location>
        <begin position="327"/>
        <end position="345"/>
    </location>
</feature>
<dbReference type="InterPro" id="IPR002293">
    <property type="entry name" value="AA/rel_permease1"/>
</dbReference>
<feature type="transmembrane region" description="Helical" evidence="6">
    <location>
        <begin position="390"/>
        <end position="414"/>
    </location>
</feature>